<dbReference type="EMBL" id="UGTP01000003">
    <property type="protein sequence ID" value="SUC37699.1"/>
    <property type="molecule type" value="Genomic_DNA"/>
</dbReference>
<dbReference type="EMBL" id="UGTP01000001">
    <property type="protein sequence ID" value="SUC12128.1"/>
    <property type="molecule type" value="Genomic_DNA"/>
</dbReference>
<protein>
    <submittedName>
        <fullName evidence="2">Uncharacterized protein</fullName>
    </submittedName>
</protein>
<evidence type="ECO:0000313" key="1">
    <source>
        <dbReference type="EMBL" id="SUC12128.1"/>
    </source>
</evidence>
<gene>
    <name evidence="1" type="ORF">NCTC13043_00723</name>
    <name evidence="2" type="ORF">NCTC13043_02195</name>
</gene>
<dbReference type="Proteomes" id="UP000254235">
    <property type="component" value="Unassembled WGS sequence"/>
</dbReference>
<accession>A0A379G9J7</accession>
<organism evidence="2 3">
    <name type="scientific">Prevotella pallens</name>
    <dbReference type="NCBI Taxonomy" id="60133"/>
    <lineage>
        <taxon>Bacteria</taxon>
        <taxon>Pseudomonadati</taxon>
        <taxon>Bacteroidota</taxon>
        <taxon>Bacteroidia</taxon>
        <taxon>Bacteroidales</taxon>
        <taxon>Prevotellaceae</taxon>
        <taxon>Prevotella</taxon>
    </lineage>
</organism>
<sequence>MDYIKQLCKIKKSLSTLDSTPCNTIEEAKLCLTKYDKLKDDIIKVIASVSNDSMLSNQDKEEVYVNGIRVLTNYIGNADDVQKYGKALENILGDTKMMKAQLDFFYNSLDIGRWL</sequence>
<reference evidence="2 3" key="1">
    <citation type="submission" date="2018-06" db="EMBL/GenBank/DDBJ databases">
        <authorList>
            <consortium name="Pathogen Informatics"/>
            <person name="Doyle S."/>
        </authorList>
    </citation>
    <scope>NUCLEOTIDE SEQUENCE [LARGE SCALE GENOMIC DNA]</scope>
    <source>
        <strain evidence="2 3">NCTC13043</strain>
    </source>
</reference>
<proteinExistence type="predicted"/>
<dbReference type="GeneID" id="78571822"/>
<evidence type="ECO:0000313" key="2">
    <source>
        <dbReference type="EMBL" id="SUC37699.1"/>
    </source>
</evidence>
<dbReference type="AlphaFoldDB" id="A0A379G9J7"/>
<dbReference type="OrthoDB" id="1074102at2"/>
<name>A0A379G9J7_9BACT</name>
<evidence type="ECO:0000313" key="3">
    <source>
        <dbReference type="Proteomes" id="UP000254235"/>
    </source>
</evidence>
<dbReference type="RefSeq" id="WP_006046532.1">
    <property type="nucleotide sequence ID" value="NZ_JABZTQ010000004.1"/>
</dbReference>